<keyword evidence="1" id="KW-1133">Transmembrane helix</keyword>
<name>A0A1M5HMW3_9FLAO</name>
<organism evidence="2 3">
    <name type="scientific">Flagellimonas flava</name>
    <dbReference type="NCBI Taxonomy" id="570519"/>
    <lineage>
        <taxon>Bacteria</taxon>
        <taxon>Pseudomonadati</taxon>
        <taxon>Bacteroidota</taxon>
        <taxon>Flavobacteriia</taxon>
        <taxon>Flavobacteriales</taxon>
        <taxon>Flavobacteriaceae</taxon>
        <taxon>Flagellimonas</taxon>
    </lineage>
</organism>
<reference evidence="3" key="1">
    <citation type="submission" date="2016-11" db="EMBL/GenBank/DDBJ databases">
        <authorList>
            <person name="Varghese N."/>
            <person name="Submissions S."/>
        </authorList>
    </citation>
    <scope>NUCLEOTIDE SEQUENCE [LARGE SCALE GENOMIC DNA]</scope>
    <source>
        <strain evidence="3">DSM 22638</strain>
    </source>
</reference>
<dbReference type="Proteomes" id="UP000184532">
    <property type="component" value="Unassembled WGS sequence"/>
</dbReference>
<keyword evidence="1" id="KW-0472">Membrane</keyword>
<dbReference type="OrthoDB" id="1427740at2"/>
<dbReference type="AlphaFoldDB" id="A0A1M5HMW3"/>
<proteinExistence type="predicted"/>
<dbReference type="RefSeq" id="WP_131819025.1">
    <property type="nucleotide sequence ID" value="NZ_FQWL01000001.1"/>
</dbReference>
<feature type="transmembrane region" description="Helical" evidence="1">
    <location>
        <begin position="7"/>
        <end position="26"/>
    </location>
</feature>
<keyword evidence="1" id="KW-0812">Transmembrane</keyword>
<dbReference type="EMBL" id="FQWL01000001">
    <property type="protein sequence ID" value="SHG17306.1"/>
    <property type="molecule type" value="Genomic_DNA"/>
</dbReference>
<keyword evidence="3" id="KW-1185">Reference proteome</keyword>
<gene>
    <name evidence="2" type="ORF">SAMN04488116_0080</name>
</gene>
<evidence type="ECO:0000256" key="1">
    <source>
        <dbReference type="SAM" id="Phobius"/>
    </source>
</evidence>
<accession>A0A1M5HMW3</accession>
<evidence type="ECO:0000313" key="3">
    <source>
        <dbReference type="Proteomes" id="UP000184532"/>
    </source>
</evidence>
<protein>
    <submittedName>
        <fullName evidence="2">Uncharacterized protein</fullName>
    </submittedName>
</protein>
<evidence type="ECO:0000313" key="2">
    <source>
        <dbReference type="EMBL" id="SHG17306.1"/>
    </source>
</evidence>
<sequence>MKTRKIILLIVFILGVISLLILSSFISRNACEYANSNLEYIKIKTEEAITAENFEQSKYFSFKALNSIEKTRSNFIDCGCDGTIESLEAALFYLKESTKATSFRTSKKELHKALEHIAIGTKVLDIFEEEAVSAYGNDILFLNTKDALKHQGGIVLNEENTVKKQVHTCLLGFESSLDKVVTGVECKEAHQFISRIHNEAIETLLDTGLSEHKKQYHQRVKTITMGALKRLGDCGAGSLLAGK</sequence>
<dbReference type="STRING" id="570519.SAMN04488116_0080"/>